<evidence type="ECO:0000256" key="2">
    <source>
        <dbReference type="ARBA" id="ARBA00004496"/>
    </source>
</evidence>
<protein>
    <recommendedName>
        <fullName evidence="6">FERM domain-containing protein</fullName>
    </recommendedName>
</protein>
<feature type="region of interest" description="Disordered" evidence="5">
    <location>
        <begin position="795"/>
        <end position="864"/>
    </location>
</feature>
<dbReference type="InterPro" id="IPR014847">
    <property type="entry name" value="FA"/>
</dbReference>
<feature type="region of interest" description="Disordered" evidence="5">
    <location>
        <begin position="623"/>
        <end position="646"/>
    </location>
</feature>
<evidence type="ECO:0000313" key="7">
    <source>
        <dbReference type="EnsemblMetazoa" id="XP_038044449.1"/>
    </source>
</evidence>
<dbReference type="InterPro" id="IPR035963">
    <property type="entry name" value="FERM_2"/>
</dbReference>
<dbReference type="PROSITE" id="PS00660">
    <property type="entry name" value="FERM_1"/>
    <property type="match status" value="1"/>
</dbReference>
<keyword evidence="4" id="KW-0965">Cell junction</keyword>
<dbReference type="GO" id="GO:0005737">
    <property type="term" value="C:cytoplasm"/>
    <property type="evidence" value="ECO:0007669"/>
    <property type="project" value="UniProtKB-SubCell"/>
</dbReference>
<comment type="subcellular location">
    <subcellularLocation>
        <location evidence="1">Cell junction</location>
    </subcellularLocation>
    <subcellularLocation>
        <location evidence="2">Cytoplasm</location>
    </subcellularLocation>
</comment>
<dbReference type="GO" id="GO:0005886">
    <property type="term" value="C:plasma membrane"/>
    <property type="evidence" value="ECO:0007669"/>
    <property type="project" value="UniProtKB-ARBA"/>
</dbReference>
<dbReference type="GO" id="GO:0031032">
    <property type="term" value="P:actomyosin structure organization"/>
    <property type="evidence" value="ECO:0007669"/>
    <property type="project" value="TreeGrafter"/>
</dbReference>
<dbReference type="InterPro" id="IPR019748">
    <property type="entry name" value="FERM_central"/>
</dbReference>
<dbReference type="SUPFAM" id="SSF50729">
    <property type="entry name" value="PH domain-like"/>
    <property type="match status" value="1"/>
</dbReference>
<dbReference type="InterPro" id="IPR014352">
    <property type="entry name" value="FERM/acyl-CoA-bd_prot_sf"/>
</dbReference>
<dbReference type="GO" id="GO:0008092">
    <property type="term" value="F:cytoskeletal protein binding"/>
    <property type="evidence" value="ECO:0007669"/>
    <property type="project" value="InterPro"/>
</dbReference>
<evidence type="ECO:0000313" key="8">
    <source>
        <dbReference type="Proteomes" id="UP000887568"/>
    </source>
</evidence>
<dbReference type="RefSeq" id="XP_038044449.1">
    <property type="nucleotide sequence ID" value="XM_038188521.1"/>
</dbReference>
<dbReference type="SMART" id="SM01196">
    <property type="entry name" value="FERM_C"/>
    <property type="match status" value="1"/>
</dbReference>
<dbReference type="EnsemblMetazoa" id="XM_038188521.1">
    <property type="protein sequence ID" value="XP_038044449.1"/>
    <property type="gene ID" value="LOC119719174"/>
</dbReference>
<dbReference type="CDD" id="cd13186">
    <property type="entry name" value="FERM_C_NBL4_NBL5"/>
    <property type="match status" value="1"/>
</dbReference>
<dbReference type="SUPFAM" id="SSF47031">
    <property type="entry name" value="Second domain of FERM"/>
    <property type="match status" value="1"/>
</dbReference>
<dbReference type="FunFam" id="3.10.20.90:FF:000024">
    <property type="entry name" value="Erythrocyte membrane protein band 4.1-like 5"/>
    <property type="match status" value="1"/>
</dbReference>
<dbReference type="PANTHER" id="PTHR23280:SF25">
    <property type="entry name" value="MOESIN_EZRIN_RADIXIN HOMOLOG 1"/>
    <property type="match status" value="1"/>
</dbReference>
<dbReference type="InterPro" id="IPR000299">
    <property type="entry name" value="FERM_domain"/>
</dbReference>
<keyword evidence="3" id="KW-0963">Cytoplasm</keyword>
<dbReference type="CDD" id="cd14473">
    <property type="entry name" value="FERM_B-lobe"/>
    <property type="match status" value="1"/>
</dbReference>
<dbReference type="CDD" id="cd17108">
    <property type="entry name" value="FERM_F1_EPB41L5_like"/>
    <property type="match status" value="1"/>
</dbReference>
<dbReference type="PROSITE" id="PS50057">
    <property type="entry name" value="FERM_3"/>
    <property type="match status" value="1"/>
</dbReference>
<dbReference type="Pfam" id="PF00373">
    <property type="entry name" value="FERM_M"/>
    <property type="match status" value="1"/>
</dbReference>
<name>A0A913YXH0_PATMI</name>
<keyword evidence="8" id="KW-1185">Reference proteome</keyword>
<dbReference type="SMART" id="SM01195">
    <property type="entry name" value="FA"/>
    <property type="match status" value="1"/>
</dbReference>
<dbReference type="Pfam" id="PF09379">
    <property type="entry name" value="FERM_N"/>
    <property type="match status" value="1"/>
</dbReference>
<dbReference type="Gene3D" id="2.30.29.30">
    <property type="entry name" value="Pleckstrin-homology domain (PH domain)/Phosphotyrosine-binding domain (PTB)"/>
    <property type="match status" value="1"/>
</dbReference>
<dbReference type="Pfam" id="PF09380">
    <property type="entry name" value="FERM_C"/>
    <property type="match status" value="1"/>
</dbReference>
<dbReference type="Pfam" id="PF08736">
    <property type="entry name" value="FA"/>
    <property type="match status" value="1"/>
</dbReference>
<dbReference type="PRINTS" id="PR00661">
    <property type="entry name" value="ERMFAMILY"/>
</dbReference>
<proteinExistence type="predicted"/>
<dbReference type="OrthoDB" id="6235974at2759"/>
<feature type="compositionally biased region" description="Polar residues" evidence="5">
    <location>
        <begin position="836"/>
        <end position="845"/>
    </location>
</feature>
<dbReference type="InterPro" id="IPR019747">
    <property type="entry name" value="FERM_CS"/>
</dbReference>
<evidence type="ECO:0000256" key="1">
    <source>
        <dbReference type="ARBA" id="ARBA00004282"/>
    </source>
</evidence>
<dbReference type="Gene3D" id="1.20.80.10">
    <property type="match status" value="1"/>
</dbReference>
<dbReference type="GO" id="GO:0070161">
    <property type="term" value="C:anchoring junction"/>
    <property type="evidence" value="ECO:0007669"/>
    <property type="project" value="UniProtKB-SubCell"/>
</dbReference>
<dbReference type="Gene3D" id="3.10.20.90">
    <property type="entry name" value="Phosphatidylinositol 3-kinase Catalytic Subunit, Chain A, domain 1"/>
    <property type="match status" value="1"/>
</dbReference>
<dbReference type="GeneID" id="119719174"/>
<feature type="compositionally biased region" description="Polar residues" evidence="5">
    <location>
        <begin position="800"/>
        <end position="828"/>
    </location>
</feature>
<dbReference type="InterPro" id="IPR029071">
    <property type="entry name" value="Ubiquitin-like_domsf"/>
</dbReference>
<feature type="domain" description="FERM" evidence="6">
    <location>
        <begin position="42"/>
        <end position="326"/>
    </location>
</feature>
<dbReference type="GO" id="GO:0005856">
    <property type="term" value="C:cytoskeleton"/>
    <property type="evidence" value="ECO:0007669"/>
    <property type="project" value="TreeGrafter"/>
</dbReference>
<dbReference type="PANTHER" id="PTHR23280">
    <property type="entry name" value="4.1 G PROTEIN"/>
    <property type="match status" value="1"/>
</dbReference>
<dbReference type="InterPro" id="IPR011993">
    <property type="entry name" value="PH-like_dom_sf"/>
</dbReference>
<dbReference type="PRINTS" id="PR00935">
    <property type="entry name" value="BAND41"/>
</dbReference>
<evidence type="ECO:0000259" key="6">
    <source>
        <dbReference type="PROSITE" id="PS50057"/>
    </source>
</evidence>
<dbReference type="InterPro" id="IPR018979">
    <property type="entry name" value="FERM_N"/>
</dbReference>
<feature type="region of interest" description="Disordered" evidence="5">
    <location>
        <begin position="759"/>
        <end position="779"/>
    </location>
</feature>
<evidence type="ECO:0000256" key="5">
    <source>
        <dbReference type="SAM" id="MobiDB-lite"/>
    </source>
</evidence>
<dbReference type="InterPro" id="IPR018980">
    <property type="entry name" value="FERM_PH-like_C"/>
</dbReference>
<dbReference type="InterPro" id="IPR019749">
    <property type="entry name" value="Band_41_domain"/>
</dbReference>
<dbReference type="FunFam" id="1.20.80.10:FF:000003">
    <property type="entry name" value="Tyrosine-protein phosphatase non-receptor type 4"/>
    <property type="match status" value="1"/>
</dbReference>
<dbReference type="Proteomes" id="UP000887568">
    <property type="component" value="Unplaced"/>
</dbReference>
<dbReference type="FunFam" id="2.30.29.30:FF:000002">
    <property type="entry name" value="Band 4.1-like protein 5 isoform 1"/>
    <property type="match status" value="1"/>
</dbReference>
<dbReference type="SUPFAM" id="SSF54236">
    <property type="entry name" value="Ubiquitin-like"/>
    <property type="match status" value="1"/>
</dbReference>
<sequence length="928" mass="101317">MMRFLSRRFSRRYRRADHTGAGARGVGGTEVHVPAAKHKHIFVCKVLFLDGTDKVYEVKKSAKAEELYNQVFYTLDVVEKDYFGLSFQDHQNISHWLDPTKTLKKQLKQGSPYVLKFQVKFYSSEPNNLHEELTKYLFFLQLKQDVQLGKLEPPVTTAIDLAALSLQSELGDYEPAEHTAELVSEFRFVPFQTEEMEVEIVDKFKEMRGQTPGQAELNYLNKAKWLEMYGVDMHHVMGKDGQSYSLGLTPTGILVFEGSQKIGLFFWPKVTKLDFRGKKLHLAVNEDDDRGNEQQHNFVFRLNTNKACKHLWKCAVEHHAFFRLRGPVKHQTEKQGFIRMGSRFRYSGRTEFQSAKTNRSRRSMMIERRPSQRFSRRPSYAQKRATHLQESAANAAAHAAAANHAARFDISNASTLPSHASTAMPQNMTVRADVTPFFPTPYMNPTSPAAPAGPAGPTDPTNLVETNVDTGATAEMVPLSARPDMLGVTVVEDDDMVDPLSPGPGLNDAELAQAKLKGLEHEPCAIQPNPRNVRPNIQPVPAAASFNANLMKQNNQQTAKTLVGGQLTADQIKINPLKAALDERNQTPVGETEKISDLKYKLLQPESARNLLVVEMDDGAFRRHNSLPPHNRVDPPPRPASKSFSSMQNVGVHNDKEALVVHLNRSPEISKLDDPMDDPMLDPLTPPPVKTAEQASRSNQLMVNGEGRLRSVSNPDAQQNGVSPNMLQPLQEDDVTITTIMNKTDEQKIDNIAAAAAMESSQAAGGPTTEGTSPVGQQTAGGVAFSVVGPSASEGAVQAAESTPAPSMSDSVELSMAASTNTAPTPSLANIGRVPSVTTSSSANSKLDALESAPKQSTSGSNLRKIASLRQKQQPVVINGNAQIAAPTVSVTSGGQPAGAWTGADPFPDLNLSASGGSGKRCTLTTEL</sequence>
<evidence type="ECO:0000256" key="3">
    <source>
        <dbReference type="ARBA" id="ARBA00022490"/>
    </source>
</evidence>
<feature type="compositionally biased region" description="Polar residues" evidence="5">
    <location>
        <begin position="769"/>
        <end position="779"/>
    </location>
</feature>
<feature type="region of interest" description="Disordered" evidence="5">
    <location>
        <begin position="351"/>
        <end position="378"/>
    </location>
</feature>
<dbReference type="AlphaFoldDB" id="A0A913YXH0"/>
<organism evidence="7 8">
    <name type="scientific">Patiria miniata</name>
    <name type="common">Bat star</name>
    <name type="synonym">Asterina miniata</name>
    <dbReference type="NCBI Taxonomy" id="46514"/>
    <lineage>
        <taxon>Eukaryota</taxon>
        <taxon>Metazoa</taxon>
        <taxon>Echinodermata</taxon>
        <taxon>Eleutherozoa</taxon>
        <taxon>Asterozoa</taxon>
        <taxon>Asteroidea</taxon>
        <taxon>Valvatacea</taxon>
        <taxon>Valvatida</taxon>
        <taxon>Asterinidae</taxon>
        <taxon>Patiria</taxon>
    </lineage>
</organism>
<dbReference type="SMART" id="SM00295">
    <property type="entry name" value="B41"/>
    <property type="match status" value="1"/>
</dbReference>
<dbReference type="InterPro" id="IPR000798">
    <property type="entry name" value="Ez/rad/moesin-like"/>
</dbReference>
<reference evidence="7" key="1">
    <citation type="submission" date="2022-11" db="UniProtKB">
        <authorList>
            <consortium name="EnsemblMetazoa"/>
        </authorList>
    </citation>
    <scope>IDENTIFICATION</scope>
</reference>
<evidence type="ECO:0000256" key="4">
    <source>
        <dbReference type="ARBA" id="ARBA00022949"/>
    </source>
</evidence>
<accession>A0A913YXH0</accession>